<dbReference type="Proteomes" id="UP000022910">
    <property type="component" value="Unassembled WGS sequence"/>
</dbReference>
<protein>
    <recommendedName>
        <fullName evidence="3">F-box domain-containing protein</fullName>
    </recommendedName>
</protein>
<keyword evidence="2" id="KW-1185">Reference proteome</keyword>
<evidence type="ECO:0000313" key="2">
    <source>
        <dbReference type="Proteomes" id="UP000022910"/>
    </source>
</evidence>
<dbReference type="Gene3D" id="3.80.10.10">
    <property type="entry name" value="Ribonuclease Inhibitor"/>
    <property type="match status" value="2"/>
</dbReference>
<name>A0A015JLP0_RHIIW</name>
<evidence type="ECO:0000313" key="1">
    <source>
        <dbReference type="EMBL" id="EXX70437.1"/>
    </source>
</evidence>
<proteinExistence type="predicted"/>
<dbReference type="InterPro" id="IPR032675">
    <property type="entry name" value="LRR_dom_sf"/>
</dbReference>
<comment type="caution">
    <text evidence="1">The sequence shown here is derived from an EMBL/GenBank/DDBJ whole genome shotgun (WGS) entry which is preliminary data.</text>
</comment>
<organism evidence="1 2">
    <name type="scientific">Rhizophagus irregularis (strain DAOM 197198w)</name>
    <name type="common">Glomus intraradices</name>
    <dbReference type="NCBI Taxonomy" id="1432141"/>
    <lineage>
        <taxon>Eukaryota</taxon>
        <taxon>Fungi</taxon>
        <taxon>Fungi incertae sedis</taxon>
        <taxon>Mucoromycota</taxon>
        <taxon>Glomeromycotina</taxon>
        <taxon>Glomeromycetes</taxon>
        <taxon>Glomerales</taxon>
        <taxon>Glomeraceae</taxon>
        <taxon>Rhizophagus</taxon>
    </lineage>
</organism>
<accession>A0A015JLP0</accession>
<dbReference type="OrthoDB" id="2305494at2759"/>
<sequence length="486" mass="56897">MPQLLADCLNEILKYLKEDRISLYSCLLVNRLWCEISVRILWKSIWNYNNKTYYTIISCLPNESKEILYNNEIIISNSILKSPMFNYAAFCKVLSINQINYRVGLFLKKQQPNISTQNLNKKVQILLQEIFKLYMKEITSLKELSFLQLTNITFYKYPGAKECLKNLTELYCRSDINNEFFYQLSKISNKIQYFTIDFKKTIISNGLTELISVQQKLKYLDIILSYGSNKTSKDLTDIITLLKKFPNTLNKLILDGGIHFIPLSFITKFTNLKELFLLFYSNKTFEDFKILQYVKFSKLQILKIQYASPNYELLINFLEINGNNLKEFYIGDIIGESNNSLNLAIANYCSNLIKLSTGFKNDELETLKEVFIGCQNLESIKIWVGGLFLNEKKAMEMIIKYSPKSVYEIKLNYLDCMKSKLLPEELESFFINWKNRTSKKSLSLMVINNGIDVNEVNIENTKIIEKYIRLGVIKKFKITGFYDETF</sequence>
<dbReference type="HOGENOM" id="CLU_028913_0_1_1"/>
<dbReference type="EMBL" id="JEMT01016594">
    <property type="protein sequence ID" value="EXX70437.1"/>
    <property type="molecule type" value="Genomic_DNA"/>
</dbReference>
<dbReference type="SUPFAM" id="SSF52047">
    <property type="entry name" value="RNI-like"/>
    <property type="match status" value="1"/>
</dbReference>
<dbReference type="AlphaFoldDB" id="A0A015JLP0"/>
<gene>
    <name evidence="1" type="ORF">RirG_087570</name>
</gene>
<reference evidence="1 2" key="1">
    <citation type="submission" date="2014-02" db="EMBL/GenBank/DDBJ databases">
        <title>Single nucleus genome sequencing reveals high similarity among nuclei of an endomycorrhizal fungus.</title>
        <authorList>
            <person name="Lin K."/>
            <person name="Geurts R."/>
            <person name="Zhang Z."/>
            <person name="Limpens E."/>
            <person name="Saunders D.G."/>
            <person name="Mu D."/>
            <person name="Pang E."/>
            <person name="Cao H."/>
            <person name="Cha H."/>
            <person name="Lin T."/>
            <person name="Zhou Q."/>
            <person name="Shang Y."/>
            <person name="Li Y."/>
            <person name="Ivanov S."/>
            <person name="Sharma T."/>
            <person name="Velzen R.V."/>
            <person name="Ruijter N.D."/>
            <person name="Aanen D.K."/>
            <person name="Win J."/>
            <person name="Kamoun S."/>
            <person name="Bisseling T."/>
            <person name="Huang S."/>
        </authorList>
    </citation>
    <scope>NUCLEOTIDE SEQUENCE [LARGE SCALE GENOMIC DNA]</scope>
    <source>
        <strain evidence="2">DAOM197198w</strain>
    </source>
</reference>
<evidence type="ECO:0008006" key="3">
    <source>
        <dbReference type="Google" id="ProtNLM"/>
    </source>
</evidence>